<dbReference type="SUPFAM" id="SSF53774">
    <property type="entry name" value="Glutaminase/Asparaginase"/>
    <property type="match status" value="1"/>
</dbReference>
<feature type="active site" evidence="8">
    <location>
        <position position="88"/>
    </location>
</feature>
<evidence type="ECO:0000256" key="4">
    <source>
        <dbReference type="ARBA" id="ARBA00049366"/>
    </source>
</evidence>
<reference evidence="11" key="2">
    <citation type="submission" date="2021-04" db="EMBL/GenBank/DDBJ databases">
        <authorList>
            <person name="Gilroy R."/>
        </authorList>
    </citation>
    <scope>NUCLEOTIDE SEQUENCE</scope>
    <source>
        <strain evidence="11">CHK185-5351</strain>
    </source>
</reference>
<dbReference type="PANTHER" id="PTHR11707:SF28">
    <property type="entry name" value="60 KDA LYSOPHOSPHOLIPASE"/>
    <property type="match status" value="1"/>
</dbReference>
<keyword evidence="3" id="KW-0378">Hydrolase</keyword>
<dbReference type="InterPro" id="IPR006034">
    <property type="entry name" value="Asparaginase/glutaminase-like"/>
</dbReference>
<dbReference type="PROSITE" id="PS00917">
    <property type="entry name" value="ASN_GLN_ASE_2"/>
    <property type="match status" value="1"/>
</dbReference>
<name>A0A9D2NDC0_9FIRM</name>
<dbReference type="SMART" id="SM00870">
    <property type="entry name" value="Asparaginase"/>
    <property type="match status" value="1"/>
</dbReference>
<evidence type="ECO:0000256" key="6">
    <source>
        <dbReference type="PIRSR" id="PIRSR001220-2"/>
    </source>
</evidence>
<dbReference type="NCBIfam" id="TIGR00519">
    <property type="entry name" value="asnASE_I"/>
    <property type="match status" value="1"/>
</dbReference>
<evidence type="ECO:0000259" key="9">
    <source>
        <dbReference type="Pfam" id="PF00710"/>
    </source>
</evidence>
<dbReference type="CDD" id="cd08963">
    <property type="entry name" value="L-asparaginase_I"/>
    <property type="match status" value="1"/>
</dbReference>
<feature type="active site" evidence="7">
    <location>
        <position position="15"/>
    </location>
</feature>
<dbReference type="PROSITE" id="PS00144">
    <property type="entry name" value="ASN_GLN_ASE_1"/>
    <property type="match status" value="1"/>
</dbReference>
<feature type="binding site" evidence="6">
    <location>
        <position position="57"/>
    </location>
    <ligand>
        <name>substrate</name>
    </ligand>
</feature>
<dbReference type="InterPro" id="IPR037152">
    <property type="entry name" value="L-asparaginase_N_sf"/>
</dbReference>
<dbReference type="InterPro" id="IPR040919">
    <property type="entry name" value="Asparaginase_C"/>
</dbReference>
<dbReference type="Pfam" id="PF00710">
    <property type="entry name" value="Asparaginase"/>
    <property type="match status" value="1"/>
</dbReference>
<evidence type="ECO:0000256" key="1">
    <source>
        <dbReference type="ARBA" id="ARBA00010518"/>
    </source>
</evidence>
<dbReference type="PIRSF" id="PIRSF500176">
    <property type="entry name" value="L_ASNase"/>
    <property type="match status" value="1"/>
</dbReference>
<evidence type="ECO:0000256" key="2">
    <source>
        <dbReference type="ARBA" id="ARBA00012920"/>
    </source>
</evidence>
<evidence type="ECO:0000256" key="7">
    <source>
        <dbReference type="PROSITE-ProRule" id="PRU10099"/>
    </source>
</evidence>
<dbReference type="AlphaFoldDB" id="A0A9D2NDC0"/>
<evidence type="ECO:0000256" key="8">
    <source>
        <dbReference type="PROSITE-ProRule" id="PRU10100"/>
    </source>
</evidence>
<comment type="caution">
    <text evidence="11">The sequence shown here is derived from an EMBL/GenBank/DDBJ whole genome shotgun (WGS) entry which is preliminary data.</text>
</comment>
<dbReference type="PANTHER" id="PTHR11707">
    <property type="entry name" value="L-ASPARAGINASE"/>
    <property type="match status" value="1"/>
</dbReference>
<dbReference type="Pfam" id="PF17763">
    <property type="entry name" value="Asparaginase_C"/>
    <property type="match status" value="1"/>
</dbReference>
<reference evidence="11" key="1">
    <citation type="journal article" date="2021" name="PeerJ">
        <title>Extensive microbial diversity within the chicken gut microbiome revealed by metagenomics and culture.</title>
        <authorList>
            <person name="Gilroy R."/>
            <person name="Ravi A."/>
            <person name="Getino M."/>
            <person name="Pursley I."/>
            <person name="Horton D.L."/>
            <person name="Alikhan N.F."/>
            <person name="Baker D."/>
            <person name="Gharbi K."/>
            <person name="Hall N."/>
            <person name="Watson M."/>
            <person name="Adriaenssens E.M."/>
            <person name="Foster-Nyarko E."/>
            <person name="Jarju S."/>
            <person name="Secka A."/>
            <person name="Antonio M."/>
            <person name="Oren A."/>
            <person name="Chaudhuri R.R."/>
            <person name="La Ragione R."/>
            <person name="Hildebrand F."/>
            <person name="Pallen M.J."/>
        </authorList>
    </citation>
    <scope>NUCLEOTIDE SEQUENCE</scope>
    <source>
        <strain evidence="11">CHK185-5351</strain>
    </source>
</reference>
<dbReference type="Gene3D" id="3.40.50.1170">
    <property type="entry name" value="L-asparaginase, N-terminal domain"/>
    <property type="match status" value="1"/>
</dbReference>
<dbReference type="InterPro" id="IPR027473">
    <property type="entry name" value="L-asparaginase_C"/>
</dbReference>
<evidence type="ECO:0000313" key="12">
    <source>
        <dbReference type="Proteomes" id="UP000823849"/>
    </source>
</evidence>
<dbReference type="PIRSF" id="PIRSF001220">
    <property type="entry name" value="L-ASNase_gatD"/>
    <property type="match status" value="1"/>
</dbReference>
<dbReference type="EC" id="3.5.1.1" evidence="2"/>
<dbReference type="Proteomes" id="UP000823849">
    <property type="component" value="Unassembled WGS sequence"/>
</dbReference>
<feature type="binding site" evidence="6">
    <location>
        <begin position="88"/>
        <end position="89"/>
    </location>
    <ligand>
        <name>substrate</name>
    </ligand>
</feature>
<dbReference type="PRINTS" id="PR00139">
    <property type="entry name" value="ASNGLNASE"/>
</dbReference>
<organism evidence="11 12">
    <name type="scientific">Candidatus Fusicatenibacter intestinigallinarum</name>
    <dbReference type="NCBI Taxonomy" id="2838598"/>
    <lineage>
        <taxon>Bacteria</taxon>
        <taxon>Bacillati</taxon>
        <taxon>Bacillota</taxon>
        <taxon>Clostridia</taxon>
        <taxon>Lachnospirales</taxon>
        <taxon>Lachnospiraceae</taxon>
        <taxon>Fusicatenibacter</taxon>
    </lineage>
</organism>
<evidence type="ECO:0000313" key="11">
    <source>
        <dbReference type="EMBL" id="HJC15961.1"/>
    </source>
</evidence>
<dbReference type="EMBL" id="DWWU01000038">
    <property type="protein sequence ID" value="HJC15961.1"/>
    <property type="molecule type" value="Genomic_DNA"/>
</dbReference>
<comment type="similarity">
    <text evidence="1">Belongs to the asparaginase 1 family.</text>
</comment>
<gene>
    <name evidence="11" type="ORF">H9705_09100</name>
</gene>
<dbReference type="SFLD" id="SFLDS00057">
    <property type="entry name" value="Glutaminase/Asparaginase"/>
    <property type="match status" value="1"/>
</dbReference>
<feature type="active site" description="O-isoaspartyl threonine intermediate" evidence="5">
    <location>
        <position position="15"/>
    </location>
</feature>
<dbReference type="InterPro" id="IPR027474">
    <property type="entry name" value="L-asparaginase_N"/>
</dbReference>
<dbReference type="PROSITE" id="PS51732">
    <property type="entry name" value="ASN_GLN_ASE_3"/>
    <property type="match status" value="1"/>
</dbReference>
<dbReference type="InterPro" id="IPR041725">
    <property type="entry name" value="L-asparaginase_I"/>
</dbReference>
<feature type="domain" description="Asparaginase/glutaminase C-terminal" evidence="10">
    <location>
        <begin position="207"/>
        <end position="325"/>
    </location>
</feature>
<dbReference type="InterPro" id="IPR006033">
    <property type="entry name" value="AsnA_fam"/>
</dbReference>
<dbReference type="InterPro" id="IPR027475">
    <property type="entry name" value="Asparaginase/glutaminase_AS2"/>
</dbReference>
<sequence>MERKKKILLMTTGGTIASHNTEKGLVPLLTAEDLMRYLPSVRQRCDLEALNLFSLDSTNMTYREWLKIAAAIEENYEKYDGFVILHGTDTMAYTAAALSYLIQNSAKPIVLTGSQRPLEMEITDASMNLRDSIIYAMDEASNGVSLVFGGKIIAGTRAKKTRSMSYDAFSSINYPQLAVMRGEHLVRYIAPEKYEEPVRFYHLWNPRVFLLKLTPGIEPEVLGDIFQRYDGIIVESFGTGGIPDSLLDEFSRLMRRYENSRKAVVMTTQVTYEGSNLGIYEVGRRIRDEFQILEAWEMNLEAVLTKLMWILGQNPENFDQIRKAFYRRINFDLFI</sequence>
<evidence type="ECO:0000256" key="3">
    <source>
        <dbReference type="ARBA" id="ARBA00022801"/>
    </source>
</evidence>
<dbReference type="InterPro" id="IPR036152">
    <property type="entry name" value="Asp/glu_Ase-like_sf"/>
</dbReference>
<comment type="catalytic activity">
    <reaction evidence="4">
        <text>L-asparagine + H2O = L-aspartate + NH4(+)</text>
        <dbReference type="Rhea" id="RHEA:21016"/>
        <dbReference type="ChEBI" id="CHEBI:15377"/>
        <dbReference type="ChEBI" id="CHEBI:28938"/>
        <dbReference type="ChEBI" id="CHEBI:29991"/>
        <dbReference type="ChEBI" id="CHEBI:58048"/>
        <dbReference type="EC" id="3.5.1.1"/>
    </reaction>
</comment>
<evidence type="ECO:0000256" key="5">
    <source>
        <dbReference type="PIRSR" id="PIRSR001220-1"/>
    </source>
</evidence>
<protein>
    <recommendedName>
        <fullName evidence="2">asparaginase</fullName>
        <ecNumber evidence="2">3.5.1.1</ecNumber>
    </recommendedName>
</protein>
<dbReference type="GO" id="GO:0006520">
    <property type="term" value="P:amino acid metabolic process"/>
    <property type="evidence" value="ECO:0007669"/>
    <property type="project" value="InterPro"/>
</dbReference>
<proteinExistence type="inferred from homology"/>
<dbReference type="FunFam" id="3.40.50.1170:FF:000001">
    <property type="entry name" value="L-asparaginase 2"/>
    <property type="match status" value="1"/>
</dbReference>
<dbReference type="Gene3D" id="3.40.50.40">
    <property type="match status" value="1"/>
</dbReference>
<dbReference type="InterPro" id="IPR020827">
    <property type="entry name" value="Asparaginase/glutaminase_AS1"/>
</dbReference>
<evidence type="ECO:0000259" key="10">
    <source>
        <dbReference type="Pfam" id="PF17763"/>
    </source>
</evidence>
<accession>A0A9D2NDC0</accession>
<feature type="domain" description="L-asparaginase N-terminal" evidence="9">
    <location>
        <begin position="6"/>
        <end position="185"/>
    </location>
</feature>
<dbReference type="GO" id="GO:0004067">
    <property type="term" value="F:asparaginase activity"/>
    <property type="evidence" value="ECO:0007669"/>
    <property type="project" value="UniProtKB-UniRule"/>
</dbReference>